<evidence type="ECO:0008006" key="4">
    <source>
        <dbReference type="Google" id="ProtNLM"/>
    </source>
</evidence>
<dbReference type="Proteomes" id="UP000049578">
    <property type="component" value="Unassembled WGS sequence"/>
</dbReference>
<dbReference type="NCBIfam" id="NF038277">
    <property type="entry name" value="accessory_MacP"/>
    <property type="match status" value="1"/>
</dbReference>
<sequence length="83" mass="9573">MGKPLLTDDVIEKAKRGEVFESDDYADLDTKIMTFEDHGESERIYKSRRIENAKRSQFQSTLNLVLILVVMLIGLLAYAVFYL</sequence>
<dbReference type="Pfam" id="PF26336">
    <property type="entry name" value="MacP_activator"/>
    <property type="match status" value="1"/>
</dbReference>
<feature type="transmembrane region" description="Helical" evidence="1">
    <location>
        <begin position="62"/>
        <end position="81"/>
    </location>
</feature>
<dbReference type="InterPro" id="IPR047752">
    <property type="entry name" value="MacP"/>
</dbReference>
<accession>A0A0P6S1A3</accession>
<protein>
    <recommendedName>
        <fullName evidence="4">Foldase</fullName>
    </recommendedName>
</protein>
<reference evidence="2 3" key="1">
    <citation type="submission" date="2015-08" db="EMBL/GenBank/DDBJ databases">
        <title>Genome sequence of Streptococcus phocae subsp. phocae ATCC 51973T isolated from liver specimen obtained from seal.</title>
        <authorList>
            <person name="Avendano-Herrera R."/>
        </authorList>
    </citation>
    <scope>NUCLEOTIDE SEQUENCE [LARGE SCALE GENOMIC DNA]</scope>
    <source>
        <strain evidence="2 3">ATCC 51973</strain>
    </source>
</reference>
<keyword evidence="3" id="KW-1185">Reference proteome</keyword>
<keyword evidence="1" id="KW-0472">Membrane</keyword>
<keyword evidence="1" id="KW-0812">Transmembrane</keyword>
<evidence type="ECO:0000313" key="2">
    <source>
        <dbReference type="EMBL" id="KPJ22230.1"/>
    </source>
</evidence>
<name>A0A0P6S1A3_9STRE</name>
<evidence type="ECO:0000313" key="3">
    <source>
        <dbReference type="Proteomes" id="UP000049578"/>
    </source>
</evidence>
<gene>
    <name evidence="2" type="ORF">AKK44_05575</name>
</gene>
<dbReference type="EMBL" id="LHQM01000022">
    <property type="protein sequence ID" value="KPJ22230.1"/>
    <property type="molecule type" value="Genomic_DNA"/>
</dbReference>
<evidence type="ECO:0000256" key="1">
    <source>
        <dbReference type="SAM" id="Phobius"/>
    </source>
</evidence>
<keyword evidence="1" id="KW-1133">Transmembrane helix</keyword>
<dbReference type="STRING" id="119224.AKK44_05575"/>
<comment type="caution">
    <text evidence="2">The sequence shown here is derived from an EMBL/GenBank/DDBJ whole genome shotgun (WGS) entry which is preliminary data.</text>
</comment>
<dbReference type="RefSeq" id="WP_037596636.1">
    <property type="nucleotide sequence ID" value="NZ_LHQM01000022.1"/>
</dbReference>
<dbReference type="PATRIC" id="fig|119224.3.peg.657"/>
<dbReference type="AlphaFoldDB" id="A0A0P6S1A3"/>
<proteinExistence type="predicted"/>
<organism evidence="2 3">
    <name type="scientific">Streptococcus phocae</name>
    <dbReference type="NCBI Taxonomy" id="119224"/>
    <lineage>
        <taxon>Bacteria</taxon>
        <taxon>Bacillati</taxon>
        <taxon>Bacillota</taxon>
        <taxon>Bacilli</taxon>
        <taxon>Lactobacillales</taxon>
        <taxon>Streptococcaceae</taxon>
        <taxon>Streptococcus</taxon>
    </lineage>
</organism>